<gene>
    <name evidence="1" type="ORF">PGIGA_G00207140</name>
</gene>
<sequence length="904" mass="101252">AVPSRPRASIRFSAEQKKSDASYENARAAQPERHGEHQRPRAVKELPMSSTFRGTMLWIVLVSSISVALVRTTPIPLLDESEEIDEPCFHPCYCEVKEGLFHVHCDGKGFTNVSQVAHSWIRPFKLYLQKNTLRKLYFNNFLHLNNAVAVNLGNNALQDIQAGAFNGLSSLKRLYLHENKLEVFRNDTFLGLESLEYLQADYNVIRRIESGAFRHLHKLRVLILNDNLIPALPPFLFRSVSLTHLDLRGNRLKTLSYRGALEYIGRNLMEIQLEENPWNCACDIVQLRAWLERIPYTSVVGEITCEYPFHLHGKDLREIKRHELCPTLTDAEVEANLGIPHSAGRARPTKPSSMFSANQNTVSSVEQKNLKPTRRPRPSKTPPTPRSIYPNHPPIAGYETRPPIPIICPIGCTCNLHINDLGLTVNCKENGFHNVSELTPRPLNAKKLYLSGNLIQRIHRSDFWNFSSLDLLHLGNNKIFYIQEGAFGNLPNLRSLYLNGNNIEKLTADMFHGLQSLHYLYFEYNEIKEVQPAAFSPMPALQLLFLNNNLLHSLPVGAFEGTSLARLNLRNNYFPHLPVGGVLEHLHAVVQIDLNQNPWDCACEIVPLKQWLDTLSSVVIVGEVLCKTPDAMQGKDLRSLSLEVICPELLKPSSSPDEHEMEFSPSFPPKAVIPLSVLVLSLVVLFVSSFFAAAALCTFIMKKRDKLPFRKQEEAGLTGIQMECGIFTETPPTLPETPPSNHVYECITVPASQCAAYERGREGAGPLGLCKEEAGPLERKLEGADCGESSSNYRTTLEKEEEWTTVVSHAPINTVTDIAGFHGNGILCPTVIDSQGPTPKVGLVHSLFGMSSWLGDISPKQALAMDTEARTDCANQTPSNYTNLSARLKTKMDYVDALERSYQF</sequence>
<protein>
    <submittedName>
        <fullName evidence="1">Uncharacterized protein</fullName>
    </submittedName>
</protein>
<comment type="caution">
    <text evidence="1">The sequence shown here is derived from an EMBL/GenBank/DDBJ whole genome shotgun (WGS) entry which is preliminary data.</text>
</comment>
<feature type="non-terminal residue" evidence="1">
    <location>
        <position position="1"/>
    </location>
</feature>
<reference evidence="1 2" key="1">
    <citation type="journal article" date="2022" name="bioRxiv">
        <title>An ancient truncated duplication of the anti-Mullerian hormone receptor type 2 gene is a potential conserved master sex determinant in the Pangasiidae catfish family.</title>
        <authorList>
            <person name="Wen M."/>
            <person name="Pan Q."/>
            <person name="Jouanno E."/>
            <person name="Montfort J."/>
            <person name="Zahm M."/>
            <person name="Cabau C."/>
            <person name="Klopp C."/>
            <person name="Iampietro C."/>
            <person name="Roques C."/>
            <person name="Bouchez O."/>
            <person name="Castinel A."/>
            <person name="Donnadieu C."/>
            <person name="Parrinello H."/>
            <person name="Poncet C."/>
            <person name="Belmonte E."/>
            <person name="Gautier V."/>
            <person name="Avarre J.-C."/>
            <person name="Dugue R."/>
            <person name="Gustiano R."/>
            <person name="Ha T.T.T."/>
            <person name="Campet M."/>
            <person name="Sriphairoj K."/>
            <person name="Ribolli J."/>
            <person name="de Almeida F.L."/>
            <person name="Desvignes T."/>
            <person name="Postlethwait J.H."/>
            <person name="Bucao C.F."/>
            <person name="Robinson-Rechavi M."/>
            <person name="Bobe J."/>
            <person name="Herpin A."/>
            <person name="Guiguen Y."/>
        </authorList>
    </citation>
    <scope>NUCLEOTIDE SEQUENCE [LARGE SCALE GENOMIC DNA]</scope>
    <source>
        <strain evidence="1">YG-Dec2019</strain>
    </source>
</reference>
<proteinExistence type="predicted"/>
<dbReference type="EMBL" id="CM040457">
    <property type="protein sequence ID" value="MCI4377782.1"/>
    <property type="molecule type" value="Genomic_DNA"/>
</dbReference>
<name>A0ACC5WFD5_PANGG</name>
<evidence type="ECO:0000313" key="2">
    <source>
        <dbReference type="Proteomes" id="UP000829447"/>
    </source>
</evidence>
<accession>A0ACC5WFD5</accession>
<dbReference type="Proteomes" id="UP000829447">
    <property type="component" value="Linkage Group LG4"/>
</dbReference>
<organism evidence="1 2">
    <name type="scientific">Pangasianodon gigas</name>
    <name type="common">Mekong giant catfish</name>
    <name type="synonym">Pangasius gigas</name>
    <dbReference type="NCBI Taxonomy" id="30993"/>
    <lineage>
        <taxon>Eukaryota</taxon>
        <taxon>Metazoa</taxon>
        <taxon>Chordata</taxon>
        <taxon>Craniata</taxon>
        <taxon>Vertebrata</taxon>
        <taxon>Euteleostomi</taxon>
        <taxon>Actinopterygii</taxon>
        <taxon>Neopterygii</taxon>
        <taxon>Teleostei</taxon>
        <taxon>Ostariophysi</taxon>
        <taxon>Siluriformes</taxon>
        <taxon>Pangasiidae</taxon>
        <taxon>Pangasianodon</taxon>
    </lineage>
</organism>
<keyword evidence="2" id="KW-1185">Reference proteome</keyword>
<evidence type="ECO:0000313" key="1">
    <source>
        <dbReference type="EMBL" id="MCI4377782.1"/>
    </source>
</evidence>